<feature type="compositionally biased region" description="Polar residues" evidence="1">
    <location>
        <begin position="76"/>
        <end position="88"/>
    </location>
</feature>
<dbReference type="InterPro" id="IPR001202">
    <property type="entry name" value="WW_dom"/>
</dbReference>
<feature type="compositionally biased region" description="Polar residues" evidence="1">
    <location>
        <begin position="270"/>
        <end position="292"/>
    </location>
</feature>
<evidence type="ECO:0000259" key="2">
    <source>
        <dbReference type="PROSITE" id="PS50020"/>
    </source>
</evidence>
<feature type="region of interest" description="Disordered" evidence="1">
    <location>
        <begin position="255"/>
        <end position="388"/>
    </location>
</feature>
<dbReference type="OrthoDB" id="2367685at2759"/>
<reference evidence="3" key="2">
    <citation type="journal article" date="2023" name="IMA Fungus">
        <title>Comparative genomic study of the Penicillium genus elucidates a diverse pangenome and 15 lateral gene transfer events.</title>
        <authorList>
            <person name="Petersen C."/>
            <person name="Sorensen T."/>
            <person name="Nielsen M.R."/>
            <person name="Sondergaard T.E."/>
            <person name="Sorensen J.L."/>
            <person name="Fitzpatrick D.A."/>
            <person name="Frisvad J.C."/>
            <person name="Nielsen K.L."/>
        </authorList>
    </citation>
    <scope>NUCLEOTIDE SEQUENCE</scope>
    <source>
        <strain evidence="3">IBT 26290</strain>
    </source>
</reference>
<feature type="region of interest" description="Disordered" evidence="1">
    <location>
        <begin position="1"/>
        <end position="25"/>
    </location>
</feature>
<feature type="region of interest" description="Disordered" evidence="1">
    <location>
        <begin position="41"/>
        <end position="88"/>
    </location>
</feature>
<dbReference type="EMBL" id="JAPQKN010000002">
    <property type="protein sequence ID" value="KAJ5167700.1"/>
    <property type="molecule type" value="Genomic_DNA"/>
</dbReference>
<protein>
    <recommendedName>
        <fullName evidence="2">WW domain-containing protein</fullName>
    </recommendedName>
</protein>
<dbReference type="PROSITE" id="PS01159">
    <property type="entry name" value="WW_DOMAIN_1"/>
    <property type="match status" value="1"/>
</dbReference>
<feature type="region of interest" description="Disordered" evidence="1">
    <location>
        <begin position="191"/>
        <end position="217"/>
    </location>
</feature>
<accession>A0A9W9I4A5</accession>
<feature type="compositionally biased region" description="Low complexity" evidence="1">
    <location>
        <begin position="198"/>
        <end position="209"/>
    </location>
</feature>
<dbReference type="Gene3D" id="2.20.70.10">
    <property type="match status" value="1"/>
</dbReference>
<evidence type="ECO:0000313" key="4">
    <source>
        <dbReference type="Proteomes" id="UP001149163"/>
    </source>
</evidence>
<feature type="compositionally biased region" description="Low complexity" evidence="1">
    <location>
        <begin position="348"/>
        <end position="360"/>
    </location>
</feature>
<dbReference type="PROSITE" id="PS50020">
    <property type="entry name" value="WW_DOMAIN_2"/>
    <property type="match status" value="1"/>
</dbReference>
<dbReference type="RefSeq" id="XP_056544161.1">
    <property type="nucleotide sequence ID" value="XM_056685419.1"/>
</dbReference>
<feature type="compositionally biased region" description="Low complexity" evidence="1">
    <location>
        <begin position="293"/>
        <end position="312"/>
    </location>
</feature>
<proteinExistence type="predicted"/>
<feature type="compositionally biased region" description="Basic and acidic residues" evidence="1">
    <location>
        <begin position="255"/>
        <end position="264"/>
    </location>
</feature>
<keyword evidence="4" id="KW-1185">Reference proteome</keyword>
<sequence length="497" mass="53004">MAQDAPEDTAGPSSPPPQLPEGWLPQWEGVQRKWYYVQRATGKSQWDIPTEPVVLTPSTTPTSIGTGPSQAPPSRPSTNSPRVTTTGNTLVERMESVADGAKISSSLSSELNGQPGASMQGSLGALGWHPNQISQNGPRAYAQHFSPGNGGYGPDQSHQTVSGNVAPGAATVFPSHGQPLVQSHQQPTWGNHTQITQAHPSGPSASHSAESYRRFGDSQQACHMSAYPSSIDYPENQLPRLSTFLPPQPKWQLEEHHANPRHAPEIPSGNYASSTLSQPYFNSYTTPQTTVQSPPNFASSSTQSSNPSHPGSAFSGSQEGLQHPQSTFSAHSHASTDQANVPAEHPLSQSHSHQSFGFQQDPQTSLRGYPPQSLNDQGSYQSTSMSRTHSGAGFNSMVLLTTPEFHGGARYYQNPLIQTGIHQYLPPQPEIGTLNTTSVHTGTEYHPRGGQLSGYQGQWTNSAGGSRIAASDAQFVSGPWASSTPPTSGPPTQSHYG</sequence>
<evidence type="ECO:0000313" key="3">
    <source>
        <dbReference type="EMBL" id="KAJ5167700.1"/>
    </source>
</evidence>
<feature type="region of interest" description="Disordered" evidence="1">
    <location>
        <begin position="477"/>
        <end position="497"/>
    </location>
</feature>
<feature type="domain" description="WW" evidence="2">
    <location>
        <begin position="17"/>
        <end position="51"/>
    </location>
</feature>
<name>A0A9W9I4A5_9EURO</name>
<feature type="compositionally biased region" description="Polar residues" evidence="1">
    <location>
        <begin position="314"/>
        <end position="339"/>
    </location>
</feature>
<dbReference type="GeneID" id="81424595"/>
<evidence type="ECO:0000256" key="1">
    <source>
        <dbReference type="SAM" id="MobiDB-lite"/>
    </source>
</evidence>
<reference evidence="3" key="1">
    <citation type="submission" date="2022-11" db="EMBL/GenBank/DDBJ databases">
        <authorList>
            <person name="Petersen C."/>
        </authorList>
    </citation>
    <scope>NUCLEOTIDE SEQUENCE</scope>
    <source>
        <strain evidence="3">IBT 26290</strain>
    </source>
</reference>
<organism evidence="3 4">
    <name type="scientific">Penicillium canariense</name>
    <dbReference type="NCBI Taxonomy" id="189055"/>
    <lineage>
        <taxon>Eukaryota</taxon>
        <taxon>Fungi</taxon>
        <taxon>Dikarya</taxon>
        <taxon>Ascomycota</taxon>
        <taxon>Pezizomycotina</taxon>
        <taxon>Eurotiomycetes</taxon>
        <taxon>Eurotiomycetidae</taxon>
        <taxon>Eurotiales</taxon>
        <taxon>Aspergillaceae</taxon>
        <taxon>Penicillium</taxon>
    </lineage>
</organism>
<gene>
    <name evidence="3" type="ORF">N7482_003294</name>
</gene>
<dbReference type="AlphaFoldDB" id="A0A9W9I4A5"/>
<dbReference type="Proteomes" id="UP001149163">
    <property type="component" value="Unassembled WGS sequence"/>
</dbReference>
<comment type="caution">
    <text evidence="3">The sequence shown here is derived from an EMBL/GenBank/DDBJ whole genome shotgun (WGS) entry which is preliminary data.</text>
</comment>
<feature type="compositionally biased region" description="Polar residues" evidence="1">
    <location>
        <begin position="361"/>
        <end position="388"/>
    </location>
</feature>
<dbReference type="SUPFAM" id="SSF51045">
    <property type="entry name" value="WW domain"/>
    <property type="match status" value="1"/>
</dbReference>
<dbReference type="InterPro" id="IPR036020">
    <property type="entry name" value="WW_dom_sf"/>
</dbReference>
<feature type="compositionally biased region" description="Low complexity" evidence="1">
    <location>
        <begin position="49"/>
        <end position="69"/>
    </location>
</feature>